<dbReference type="AlphaFoldDB" id="A0A1H5U2C6"/>
<proteinExistence type="predicted"/>
<evidence type="ECO:0000313" key="1">
    <source>
        <dbReference type="EMBL" id="SEF69282.1"/>
    </source>
</evidence>
<accession>A0A1H5U2C6</accession>
<dbReference type="Proteomes" id="UP000236751">
    <property type="component" value="Unassembled WGS sequence"/>
</dbReference>
<gene>
    <name evidence="1" type="ORF">SAMN05216403_10636</name>
</gene>
<reference evidence="1 2" key="1">
    <citation type="submission" date="2016-10" db="EMBL/GenBank/DDBJ databases">
        <authorList>
            <person name="de Groot N.N."/>
        </authorList>
    </citation>
    <scope>NUCLEOTIDE SEQUENCE [LARGE SCALE GENOMIC DNA]</scope>
    <source>
        <strain evidence="1 2">Nl13</strain>
    </source>
</reference>
<evidence type="ECO:0000313" key="2">
    <source>
        <dbReference type="Proteomes" id="UP000236751"/>
    </source>
</evidence>
<protein>
    <submittedName>
        <fullName evidence="1">Uncharacterized protein</fullName>
    </submittedName>
</protein>
<name>A0A1H5U2C6_NITMU</name>
<dbReference type="EMBL" id="FNVK01000006">
    <property type="protein sequence ID" value="SEF69282.1"/>
    <property type="molecule type" value="Genomic_DNA"/>
</dbReference>
<organism evidence="1 2">
    <name type="scientific">Nitrosospira multiformis (strain ATCC 25196 / NCIMB 11849 / C 71)</name>
    <dbReference type="NCBI Taxonomy" id="323848"/>
    <lineage>
        <taxon>Bacteria</taxon>
        <taxon>Pseudomonadati</taxon>
        <taxon>Pseudomonadota</taxon>
        <taxon>Betaproteobacteria</taxon>
        <taxon>Nitrosomonadales</taxon>
        <taxon>Nitrosomonadaceae</taxon>
        <taxon>Nitrosospira</taxon>
    </lineage>
</organism>
<sequence>MLVCLGITAIDKSPLQVRFDHKRLENLDPLARGRPGIEALVNSVPAAKRLRQISPGTACAYPVEHGLDGHAQIRLVVDGLLQQNLMQLRPMLVTEHRGIENSCCYCMRALTIRVFFLMTNLRSKRQQTLEQAECQESHDSRGYCGCQQT</sequence>